<dbReference type="Gene3D" id="3.90.1530.10">
    <property type="entry name" value="Conserved hypothetical protein from pyrococcus furiosus pfu- 392566-001, ParB domain"/>
    <property type="match status" value="1"/>
</dbReference>
<feature type="domain" description="ParB-like N-terminal" evidence="1">
    <location>
        <begin position="2"/>
        <end position="93"/>
    </location>
</feature>
<dbReference type="Pfam" id="PF02195">
    <property type="entry name" value="ParB_N"/>
    <property type="match status" value="1"/>
</dbReference>
<dbReference type="AlphaFoldDB" id="A0A1W1W6J5"/>
<keyword evidence="3" id="KW-1185">Reference proteome</keyword>
<evidence type="ECO:0000313" key="2">
    <source>
        <dbReference type="EMBL" id="SMC01904.1"/>
    </source>
</evidence>
<dbReference type="RefSeq" id="WP_084660670.1">
    <property type="nucleotide sequence ID" value="NZ_FWWY01000001.1"/>
</dbReference>
<gene>
    <name evidence="2" type="ORF">SAMN00768000_0147</name>
</gene>
<accession>A0A1W1W6J5</accession>
<evidence type="ECO:0000259" key="1">
    <source>
        <dbReference type="SMART" id="SM00470"/>
    </source>
</evidence>
<dbReference type="InterPro" id="IPR003115">
    <property type="entry name" value="ParB_N"/>
</dbReference>
<dbReference type="EMBL" id="FWWY01000001">
    <property type="protein sequence ID" value="SMC01904.1"/>
    <property type="molecule type" value="Genomic_DNA"/>
</dbReference>
<organism evidence="2 3">
    <name type="scientific">Sulfobacillus thermosulfidooxidans (strain DSM 9293 / VKM B-1269 / AT-1)</name>
    <dbReference type="NCBI Taxonomy" id="929705"/>
    <lineage>
        <taxon>Bacteria</taxon>
        <taxon>Bacillati</taxon>
        <taxon>Bacillota</taxon>
        <taxon>Clostridia</taxon>
        <taxon>Eubacteriales</taxon>
        <taxon>Clostridiales Family XVII. Incertae Sedis</taxon>
        <taxon>Sulfobacillus</taxon>
    </lineage>
</organism>
<evidence type="ECO:0000313" key="3">
    <source>
        <dbReference type="Proteomes" id="UP000192660"/>
    </source>
</evidence>
<dbReference type="Proteomes" id="UP000192660">
    <property type="component" value="Unassembled WGS sequence"/>
</dbReference>
<reference evidence="3" key="1">
    <citation type="submission" date="2017-04" db="EMBL/GenBank/DDBJ databases">
        <authorList>
            <person name="Varghese N."/>
            <person name="Submissions S."/>
        </authorList>
    </citation>
    <scope>NUCLEOTIDE SEQUENCE [LARGE SCALE GENOMIC DNA]</scope>
    <source>
        <strain evidence="3">DSM 9293</strain>
    </source>
</reference>
<dbReference type="InterPro" id="IPR036086">
    <property type="entry name" value="ParB/Sulfiredoxin_sf"/>
</dbReference>
<dbReference type="SMART" id="SM00470">
    <property type="entry name" value="ParB"/>
    <property type="match status" value="1"/>
</dbReference>
<name>A0A1W1W6J5_SULTA</name>
<dbReference type="SUPFAM" id="SSF110849">
    <property type="entry name" value="ParB/Sulfiredoxin"/>
    <property type="match status" value="1"/>
</dbReference>
<dbReference type="OrthoDB" id="8565623at2"/>
<proteinExistence type="predicted"/>
<sequence>MKWIDPRQLIPTQELATMIGQIRTLVPIMQEHGYDVSFPIEVLEFQNRYYVLEGHHRLAAAMLLGINPVPIVTRADLPGNMPPDIFVQDIPVSARYDFEELWGKEL</sequence>
<protein>
    <submittedName>
        <fullName evidence="2">ParB-like nuclease domain-containing protein</fullName>
    </submittedName>
</protein>